<dbReference type="RefSeq" id="XP_032808275.1">
    <property type="nucleotide sequence ID" value="XM_032952384.1"/>
</dbReference>
<dbReference type="Proteomes" id="UP001318040">
    <property type="component" value="Chromosome 11"/>
</dbReference>
<proteinExistence type="inferred from homology"/>
<dbReference type="CDD" id="cd00051">
    <property type="entry name" value="EFh"/>
    <property type="match status" value="2"/>
</dbReference>
<dbReference type="SUPFAM" id="SSF47473">
    <property type="entry name" value="EF-hand"/>
    <property type="match status" value="1"/>
</dbReference>
<dbReference type="Pfam" id="PF13833">
    <property type="entry name" value="EF-hand_8"/>
    <property type="match status" value="1"/>
</dbReference>
<sequence>MSCPTKCKKQIGVIMRQCRKIITGAKEGTCWARKHVKQFTMPLEGLEMMAVFMVVVLLLRSLVQFGMREKDEESTEDDLELSPMCHRPEGLEILQEQTKFNRKELQILYRGFKNECPTGLVDEEMFKQIYAQFFPQGDASTYAHYLFNAFDKDHSGSLNFEDFVTGLSILLRGTLNDKLNWAFNLYDINKDGYITKEEMNDIIKSIYDMMGRGTYPTVPMSAPEEHVDKFFQKMDQNKDGVVSIEEFMQACKNDENIMRSMAVFQNLQIS</sequence>
<evidence type="ECO:0000256" key="6">
    <source>
        <dbReference type="ARBA" id="ARBA00023288"/>
    </source>
</evidence>
<keyword evidence="3" id="KW-0479">Metal-binding</keyword>
<keyword evidence="4" id="KW-0677">Repeat</keyword>
<reference evidence="10" key="1">
    <citation type="submission" date="2025-08" db="UniProtKB">
        <authorList>
            <consortium name="RefSeq"/>
        </authorList>
    </citation>
    <scope>IDENTIFICATION</scope>
    <source>
        <tissue evidence="10">Sperm</tissue>
    </source>
</reference>
<evidence type="ECO:0000259" key="8">
    <source>
        <dbReference type="PROSITE" id="PS50222"/>
    </source>
</evidence>
<evidence type="ECO:0000256" key="4">
    <source>
        <dbReference type="ARBA" id="ARBA00022737"/>
    </source>
</evidence>
<keyword evidence="9" id="KW-1185">Reference proteome</keyword>
<organism evidence="9 10">
    <name type="scientific">Petromyzon marinus</name>
    <name type="common">Sea lamprey</name>
    <dbReference type="NCBI Taxonomy" id="7757"/>
    <lineage>
        <taxon>Eukaryota</taxon>
        <taxon>Metazoa</taxon>
        <taxon>Chordata</taxon>
        <taxon>Craniata</taxon>
        <taxon>Vertebrata</taxon>
        <taxon>Cyclostomata</taxon>
        <taxon>Hyperoartia</taxon>
        <taxon>Petromyzontiformes</taxon>
        <taxon>Petromyzontidae</taxon>
        <taxon>Petromyzon</taxon>
    </lineage>
</organism>
<keyword evidence="6" id="KW-0449">Lipoprotein</keyword>
<dbReference type="SMART" id="SM00054">
    <property type="entry name" value="EFh"/>
    <property type="match status" value="3"/>
</dbReference>
<dbReference type="FunFam" id="1.10.238.10:FF:000009">
    <property type="entry name" value="Visinin-like protein 1"/>
    <property type="match status" value="1"/>
</dbReference>
<accession>A0AAJ7T0Q9</accession>
<feature type="domain" description="EF-hand" evidence="8">
    <location>
        <begin position="174"/>
        <end position="209"/>
    </location>
</feature>
<dbReference type="Gene3D" id="1.10.238.10">
    <property type="entry name" value="EF-hand"/>
    <property type="match status" value="1"/>
</dbReference>
<keyword evidence="5" id="KW-0106">Calcium</keyword>
<keyword evidence="2" id="KW-0519">Myristate</keyword>
<keyword evidence="7" id="KW-0472">Membrane</keyword>
<dbReference type="GO" id="GO:0015459">
    <property type="term" value="F:potassium channel regulator activity"/>
    <property type="evidence" value="ECO:0007669"/>
    <property type="project" value="TreeGrafter"/>
</dbReference>
<feature type="transmembrane region" description="Helical" evidence="7">
    <location>
        <begin position="45"/>
        <end position="63"/>
    </location>
</feature>
<dbReference type="PANTHER" id="PTHR23055:SF167">
    <property type="entry name" value="EF-HAND DOMAIN-CONTAINING PROTEIN"/>
    <property type="match status" value="1"/>
</dbReference>
<evidence type="ECO:0000256" key="7">
    <source>
        <dbReference type="SAM" id="Phobius"/>
    </source>
</evidence>
<dbReference type="PROSITE" id="PS00018">
    <property type="entry name" value="EF_HAND_1"/>
    <property type="match status" value="3"/>
</dbReference>
<dbReference type="Pfam" id="PF13499">
    <property type="entry name" value="EF-hand_7"/>
    <property type="match status" value="1"/>
</dbReference>
<evidence type="ECO:0000313" key="9">
    <source>
        <dbReference type="Proteomes" id="UP001318040"/>
    </source>
</evidence>
<dbReference type="InterPro" id="IPR011992">
    <property type="entry name" value="EF-hand-dom_pair"/>
</dbReference>
<dbReference type="InterPro" id="IPR028846">
    <property type="entry name" value="Recoverin"/>
</dbReference>
<dbReference type="GeneID" id="116941353"/>
<protein>
    <submittedName>
        <fullName evidence="10">Kv channel-interacting protein 1-like isoform X2</fullName>
    </submittedName>
</protein>
<feature type="domain" description="EF-hand" evidence="8">
    <location>
        <begin position="222"/>
        <end position="257"/>
    </location>
</feature>
<keyword evidence="7" id="KW-1133">Transmembrane helix</keyword>
<name>A0AAJ7T0Q9_PETMA</name>
<dbReference type="GO" id="GO:1901379">
    <property type="term" value="P:regulation of potassium ion transmembrane transport"/>
    <property type="evidence" value="ECO:0007669"/>
    <property type="project" value="TreeGrafter"/>
</dbReference>
<dbReference type="AlphaFoldDB" id="A0AAJ7T0Q9"/>
<dbReference type="GO" id="GO:0005509">
    <property type="term" value="F:calcium ion binding"/>
    <property type="evidence" value="ECO:0007669"/>
    <property type="project" value="InterPro"/>
</dbReference>
<gene>
    <name evidence="10" type="primary">LOC116941353</name>
</gene>
<dbReference type="GO" id="GO:0008076">
    <property type="term" value="C:voltage-gated potassium channel complex"/>
    <property type="evidence" value="ECO:0007669"/>
    <property type="project" value="TreeGrafter"/>
</dbReference>
<dbReference type="PROSITE" id="PS50222">
    <property type="entry name" value="EF_HAND_2"/>
    <property type="match status" value="3"/>
</dbReference>
<evidence type="ECO:0000256" key="1">
    <source>
        <dbReference type="ARBA" id="ARBA00006049"/>
    </source>
</evidence>
<dbReference type="PANTHER" id="PTHR23055">
    <property type="entry name" value="CALCIUM BINDING PROTEINS"/>
    <property type="match status" value="1"/>
</dbReference>
<dbReference type="InterPro" id="IPR018247">
    <property type="entry name" value="EF_Hand_1_Ca_BS"/>
</dbReference>
<dbReference type="PRINTS" id="PR00450">
    <property type="entry name" value="RECOVERIN"/>
</dbReference>
<feature type="domain" description="EF-hand" evidence="8">
    <location>
        <begin position="138"/>
        <end position="173"/>
    </location>
</feature>
<keyword evidence="7" id="KW-0812">Transmembrane</keyword>
<evidence type="ECO:0000256" key="2">
    <source>
        <dbReference type="ARBA" id="ARBA00022707"/>
    </source>
</evidence>
<evidence type="ECO:0000256" key="3">
    <source>
        <dbReference type="ARBA" id="ARBA00022723"/>
    </source>
</evidence>
<evidence type="ECO:0000256" key="5">
    <source>
        <dbReference type="ARBA" id="ARBA00022837"/>
    </source>
</evidence>
<evidence type="ECO:0000313" key="10">
    <source>
        <dbReference type="RefSeq" id="XP_032808275.1"/>
    </source>
</evidence>
<comment type="similarity">
    <text evidence="1">Belongs to the recoverin family.</text>
</comment>
<dbReference type="InterPro" id="IPR002048">
    <property type="entry name" value="EF_hand_dom"/>
</dbReference>